<accession>A0A7W7KFE2</accession>
<sequence>MDALLPVAGSVDVFVALGDLADGDKLPDLARRVVERLGVPCLVLPGNHEYWYTYYASTVKRDLEAYWRDEFSKIPGAHILLDDSVDIDGVSFFGSTWWTNFALHGSDRVGDSMALSGMNYDFKLIMTEYLPKEHAVEEALRGRAAKGMSCLSPQGMRDLNLQAVCRYKQWHKDSEGKKRVLLTHFPPLKDLGHPNFPPSAYFASADDLLLQQYKPDTLMYGHTHHNYGGILLHGIPVHSNMFGYPREEGRIGYDPNLVIEI</sequence>
<dbReference type="GO" id="GO:0016787">
    <property type="term" value="F:hydrolase activity"/>
    <property type="evidence" value="ECO:0007669"/>
    <property type="project" value="InterPro"/>
</dbReference>
<name>A0A7W7KFE2_PSENT</name>
<evidence type="ECO:0000313" key="2">
    <source>
        <dbReference type="EMBL" id="MBB4861279.1"/>
    </source>
</evidence>
<gene>
    <name evidence="2" type="ORF">HNP46_000090</name>
</gene>
<evidence type="ECO:0000259" key="1">
    <source>
        <dbReference type="Pfam" id="PF00149"/>
    </source>
</evidence>
<dbReference type="AlphaFoldDB" id="A0A7W7KFE2"/>
<proteinExistence type="predicted"/>
<dbReference type="PANTHER" id="PTHR37844:SF2">
    <property type="entry name" value="SER_THR PROTEIN PHOSPHATASE SUPERFAMILY (AFU_ORTHOLOGUE AFUA_1G14840)"/>
    <property type="match status" value="1"/>
</dbReference>
<dbReference type="Proteomes" id="UP000566995">
    <property type="component" value="Unassembled WGS sequence"/>
</dbReference>
<protein>
    <submittedName>
        <fullName evidence="2">Calcineurin-like phosphoesterase family protein</fullName>
    </submittedName>
</protein>
<dbReference type="EMBL" id="JACHLI010000001">
    <property type="protein sequence ID" value="MBB4861279.1"/>
    <property type="molecule type" value="Genomic_DNA"/>
</dbReference>
<dbReference type="InterPro" id="IPR029052">
    <property type="entry name" value="Metallo-depent_PP-like"/>
</dbReference>
<organism evidence="2 3">
    <name type="scientific">Pseudomonas nitroreducens</name>
    <dbReference type="NCBI Taxonomy" id="46680"/>
    <lineage>
        <taxon>Bacteria</taxon>
        <taxon>Pseudomonadati</taxon>
        <taxon>Pseudomonadota</taxon>
        <taxon>Gammaproteobacteria</taxon>
        <taxon>Pseudomonadales</taxon>
        <taxon>Pseudomonadaceae</taxon>
        <taxon>Pseudomonas</taxon>
    </lineage>
</organism>
<dbReference type="Pfam" id="PF00149">
    <property type="entry name" value="Metallophos"/>
    <property type="match status" value="1"/>
</dbReference>
<feature type="domain" description="Calcineurin-like phosphoesterase" evidence="1">
    <location>
        <begin position="9"/>
        <end position="225"/>
    </location>
</feature>
<dbReference type="PANTHER" id="PTHR37844">
    <property type="entry name" value="SER/THR PROTEIN PHOSPHATASE SUPERFAMILY (AFU_ORTHOLOGUE AFUA_1G14840)"/>
    <property type="match status" value="1"/>
</dbReference>
<dbReference type="InterPro" id="IPR004843">
    <property type="entry name" value="Calcineurin-like_PHP"/>
</dbReference>
<comment type="caution">
    <text evidence="2">The sequence shown here is derived from an EMBL/GenBank/DDBJ whole genome shotgun (WGS) entry which is preliminary data.</text>
</comment>
<reference evidence="2 3" key="1">
    <citation type="submission" date="2020-08" db="EMBL/GenBank/DDBJ databases">
        <title>Functional genomics of gut bacteria from endangered species of beetles.</title>
        <authorList>
            <person name="Carlos-Shanley C."/>
        </authorList>
    </citation>
    <scope>NUCLEOTIDE SEQUENCE [LARGE SCALE GENOMIC DNA]</scope>
    <source>
        <strain evidence="2 3">S00179</strain>
    </source>
</reference>
<dbReference type="SUPFAM" id="SSF56300">
    <property type="entry name" value="Metallo-dependent phosphatases"/>
    <property type="match status" value="1"/>
</dbReference>
<dbReference type="Gene3D" id="3.60.21.10">
    <property type="match status" value="1"/>
</dbReference>
<evidence type="ECO:0000313" key="3">
    <source>
        <dbReference type="Proteomes" id="UP000566995"/>
    </source>
</evidence>